<name>A0A8E2F928_9PEZI</name>
<comment type="subcellular location">
    <subcellularLocation>
        <location evidence="1">Nucleus</location>
        <location evidence="1">Nucleolus</location>
    </subcellularLocation>
</comment>
<dbReference type="EMBL" id="KV748819">
    <property type="protein sequence ID" value="OCL12867.1"/>
    <property type="molecule type" value="Genomic_DNA"/>
</dbReference>
<feature type="region of interest" description="Disordered" evidence="8">
    <location>
        <begin position="267"/>
        <end position="308"/>
    </location>
</feature>
<dbReference type="Gene3D" id="3.40.50.1010">
    <property type="entry name" value="5'-nuclease"/>
    <property type="match status" value="1"/>
</dbReference>
<dbReference type="InterPro" id="IPR029060">
    <property type="entry name" value="PIN-like_dom_sf"/>
</dbReference>
<feature type="compositionally biased region" description="Basic and acidic residues" evidence="8">
    <location>
        <begin position="183"/>
        <end position="199"/>
    </location>
</feature>
<evidence type="ECO:0000256" key="6">
    <source>
        <dbReference type="ARBA" id="ARBA00038503"/>
    </source>
</evidence>
<evidence type="ECO:0000256" key="2">
    <source>
        <dbReference type="ARBA" id="ARBA00022517"/>
    </source>
</evidence>
<evidence type="ECO:0000256" key="4">
    <source>
        <dbReference type="ARBA" id="ARBA00023242"/>
    </source>
</evidence>
<evidence type="ECO:0000313" key="10">
    <source>
        <dbReference type="Proteomes" id="UP000250140"/>
    </source>
</evidence>
<dbReference type="InterPro" id="IPR006984">
    <property type="entry name" value="Fcf1/UTP23"/>
</dbReference>
<keyword evidence="4" id="KW-0539">Nucleus</keyword>
<feature type="region of interest" description="Disordered" evidence="8">
    <location>
        <begin position="218"/>
        <end position="241"/>
    </location>
</feature>
<evidence type="ECO:0000256" key="7">
    <source>
        <dbReference type="ARBA" id="ARBA00076388"/>
    </source>
</evidence>
<feature type="region of interest" description="Disordered" evidence="8">
    <location>
        <begin position="183"/>
        <end position="202"/>
    </location>
</feature>
<protein>
    <recommendedName>
        <fullName evidence="7">U three protein 23</fullName>
    </recommendedName>
</protein>
<dbReference type="FunFam" id="3.40.50.1010:FF:000006">
    <property type="entry name" value="rRNA-processing protein UTP23 homolog"/>
    <property type="match status" value="1"/>
</dbReference>
<dbReference type="PANTHER" id="PTHR12416">
    <property type="entry name" value="RRNA-PROCESSING PROTEIN UTP23 HOMOLOG"/>
    <property type="match status" value="1"/>
</dbReference>
<keyword evidence="10" id="KW-1185">Reference proteome</keyword>
<evidence type="ECO:0000256" key="1">
    <source>
        <dbReference type="ARBA" id="ARBA00004604"/>
    </source>
</evidence>
<gene>
    <name evidence="9" type="ORF">AOQ84DRAFT_333557</name>
</gene>
<dbReference type="Proteomes" id="UP000250140">
    <property type="component" value="Unassembled WGS sequence"/>
</dbReference>
<dbReference type="GO" id="GO:0032040">
    <property type="term" value="C:small-subunit processome"/>
    <property type="evidence" value="ECO:0007669"/>
    <property type="project" value="InterPro"/>
</dbReference>
<sequence>MRGKRAKQYRKLMHQYAVTFNFREPYQVLLDAQILHDAARFKMDLVGGLERTLQGKIKPMITQCSMRHLYAAEPKENALIEQAKKYERRRCNHHTLEEPLSALECFEGVVDPKSNHTNKHRYVVASQDSRVRAKMRQIPGVPLVYIHRSVMILEPMASVTEDLREREEMGKLRAGLKGRRVMDGGHKRKRDEGDHEVNVPHDSMQGQIGFMSETQPVAKKLKRGGKSPNPLSVKKPKGRSSQAIKPDILLKSTTAIDPAHGLAFQQYNNAEPGVSGGEETIRRKRKRKHKPRGDGEPISPVVETFGGH</sequence>
<reference evidence="9 10" key="1">
    <citation type="journal article" date="2016" name="Nat. Commun.">
        <title>Ectomycorrhizal ecology is imprinted in the genome of the dominant symbiotic fungus Cenococcum geophilum.</title>
        <authorList>
            <consortium name="DOE Joint Genome Institute"/>
            <person name="Peter M."/>
            <person name="Kohler A."/>
            <person name="Ohm R.A."/>
            <person name="Kuo A."/>
            <person name="Krutzmann J."/>
            <person name="Morin E."/>
            <person name="Arend M."/>
            <person name="Barry K.W."/>
            <person name="Binder M."/>
            <person name="Choi C."/>
            <person name="Clum A."/>
            <person name="Copeland A."/>
            <person name="Grisel N."/>
            <person name="Haridas S."/>
            <person name="Kipfer T."/>
            <person name="LaButti K."/>
            <person name="Lindquist E."/>
            <person name="Lipzen A."/>
            <person name="Maire R."/>
            <person name="Meier B."/>
            <person name="Mihaltcheva S."/>
            <person name="Molinier V."/>
            <person name="Murat C."/>
            <person name="Poggeler S."/>
            <person name="Quandt C.A."/>
            <person name="Sperisen C."/>
            <person name="Tritt A."/>
            <person name="Tisserant E."/>
            <person name="Crous P.W."/>
            <person name="Henrissat B."/>
            <person name="Nehls U."/>
            <person name="Egli S."/>
            <person name="Spatafora J.W."/>
            <person name="Grigoriev I.V."/>
            <person name="Martin F.M."/>
        </authorList>
    </citation>
    <scope>NUCLEOTIDE SEQUENCE [LARGE SCALE GENOMIC DNA]</scope>
    <source>
        <strain evidence="9 10">CBS 207.34</strain>
    </source>
</reference>
<dbReference type="GO" id="GO:0006364">
    <property type="term" value="P:rRNA processing"/>
    <property type="evidence" value="ECO:0007669"/>
    <property type="project" value="UniProtKB-KW"/>
</dbReference>
<comment type="function">
    <text evidence="5">Involved in rRNA-processing and ribosome biogenesis.</text>
</comment>
<evidence type="ECO:0000256" key="5">
    <source>
        <dbReference type="ARBA" id="ARBA00037300"/>
    </source>
</evidence>
<organism evidence="9 10">
    <name type="scientific">Glonium stellatum</name>
    <dbReference type="NCBI Taxonomy" id="574774"/>
    <lineage>
        <taxon>Eukaryota</taxon>
        <taxon>Fungi</taxon>
        <taxon>Dikarya</taxon>
        <taxon>Ascomycota</taxon>
        <taxon>Pezizomycotina</taxon>
        <taxon>Dothideomycetes</taxon>
        <taxon>Pleosporomycetidae</taxon>
        <taxon>Gloniales</taxon>
        <taxon>Gloniaceae</taxon>
        <taxon>Glonium</taxon>
    </lineage>
</organism>
<keyword evidence="2" id="KW-0690">Ribosome biogenesis</keyword>
<proteinExistence type="inferred from homology"/>
<comment type="similarity">
    <text evidence="6">Belongs to the UTP23/FCF1 family. UTP23 subfamily.</text>
</comment>
<dbReference type="CDD" id="cd09865">
    <property type="entry name" value="PIN_ScUtp23p-like"/>
    <property type="match status" value="1"/>
</dbReference>
<dbReference type="SUPFAM" id="SSF88723">
    <property type="entry name" value="PIN domain-like"/>
    <property type="match status" value="1"/>
</dbReference>
<keyword evidence="3" id="KW-0698">rRNA processing</keyword>
<accession>A0A8E2F928</accession>
<dbReference type="Pfam" id="PF04900">
    <property type="entry name" value="Fcf1"/>
    <property type="match status" value="1"/>
</dbReference>
<evidence type="ECO:0000256" key="8">
    <source>
        <dbReference type="SAM" id="MobiDB-lite"/>
    </source>
</evidence>
<evidence type="ECO:0000256" key="3">
    <source>
        <dbReference type="ARBA" id="ARBA00022552"/>
    </source>
</evidence>
<dbReference type="AlphaFoldDB" id="A0A8E2F928"/>
<evidence type="ECO:0000313" key="9">
    <source>
        <dbReference type="EMBL" id="OCL12867.1"/>
    </source>
</evidence>
<dbReference type="OrthoDB" id="25675at2759"/>
<feature type="compositionally biased region" description="Basic residues" evidence="8">
    <location>
        <begin position="282"/>
        <end position="291"/>
    </location>
</feature>